<name>A0ABS6CD70_9ACTN</name>
<organism evidence="2 3">
    <name type="scientific">Streptomyces niphimycinicus</name>
    <dbReference type="NCBI Taxonomy" id="2842201"/>
    <lineage>
        <taxon>Bacteria</taxon>
        <taxon>Bacillati</taxon>
        <taxon>Actinomycetota</taxon>
        <taxon>Actinomycetes</taxon>
        <taxon>Kitasatosporales</taxon>
        <taxon>Streptomycetaceae</taxon>
        <taxon>Streptomyces</taxon>
    </lineage>
</organism>
<proteinExistence type="predicted"/>
<evidence type="ECO:0000259" key="1">
    <source>
        <dbReference type="Pfam" id="PF04738"/>
    </source>
</evidence>
<reference evidence="2 3" key="1">
    <citation type="submission" date="2021-06" db="EMBL/GenBank/DDBJ databases">
        <authorList>
            <person name="Pan X."/>
        </authorList>
    </citation>
    <scope>NUCLEOTIDE SEQUENCE [LARGE SCALE GENOMIC DNA]</scope>
    <source>
        <strain evidence="2 3">4503</strain>
    </source>
</reference>
<dbReference type="Pfam" id="PF04738">
    <property type="entry name" value="Lant_dehydr_N"/>
    <property type="match status" value="1"/>
</dbReference>
<dbReference type="Proteomes" id="UP000720508">
    <property type="component" value="Unassembled WGS sequence"/>
</dbReference>
<evidence type="ECO:0000313" key="3">
    <source>
        <dbReference type="Proteomes" id="UP000720508"/>
    </source>
</evidence>
<gene>
    <name evidence="2" type="ORF">KN815_12330</name>
</gene>
<dbReference type="EMBL" id="JAHLEM010000105">
    <property type="protein sequence ID" value="MBU3864833.1"/>
    <property type="molecule type" value="Genomic_DNA"/>
</dbReference>
<accession>A0ABS6CD70</accession>
<sequence length="177" mass="19224">MERCCRNGALHVDLHAAPLEHLRDKLPATASGRAASLLWRIGHRTGPLTEYQRRFCAAYGRQRLVPLLDALDPVTGLGPPGPHDAIGTDEAPDARRTAALARLLADALSDGKGQLVLTEQVLDRHLHHLPPALAQQDTHDTKIETNLTESSYQHPAQFGGGVAPDLREHLVGELDDV</sequence>
<protein>
    <submittedName>
        <fullName evidence="2">Lantibiotic dehydratase family protein</fullName>
    </submittedName>
</protein>
<dbReference type="InterPro" id="IPR006827">
    <property type="entry name" value="Lant_deHydtase_N"/>
</dbReference>
<keyword evidence="3" id="KW-1185">Reference proteome</keyword>
<feature type="domain" description="Lantibiotic dehydratase N-terminal" evidence="1">
    <location>
        <begin position="8"/>
        <end position="125"/>
    </location>
</feature>
<evidence type="ECO:0000313" key="2">
    <source>
        <dbReference type="EMBL" id="MBU3864833.1"/>
    </source>
</evidence>
<comment type="caution">
    <text evidence="2">The sequence shown here is derived from an EMBL/GenBank/DDBJ whole genome shotgun (WGS) entry which is preliminary data.</text>
</comment>